<dbReference type="EC" id="6.5.1.1" evidence="2"/>
<dbReference type="PANTHER" id="PTHR45674">
    <property type="entry name" value="DNA LIGASE 1/3 FAMILY MEMBER"/>
    <property type="match status" value="1"/>
</dbReference>
<comment type="caution">
    <text evidence="6">The sequence shown here is derived from an EMBL/GenBank/DDBJ whole genome shotgun (WGS) entry which is preliminary data.</text>
</comment>
<dbReference type="InterPro" id="IPR050191">
    <property type="entry name" value="ATP-dep_DNA_ligase"/>
</dbReference>
<proteinExistence type="inferred from homology"/>
<dbReference type="CDD" id="cd07906">
    <property type="entry name" value="Adenylation_DNA_ligase_LigD_LigC"/>
    <property type="match status" value="1"/>
</dbReference>
<gene>
    <name evidence="6" type="ORF">CWI69_06985</name>
</gene>
<dbReference type="CDD" id="cd07971">
    <property type="entry name" value="OBF_DNA_ligase_LigD"/>
    <property type="match status" value="1"/>
</dbReference>
<evidence type="ECO:0000256" key="3">
    <source>
        <dbReference type="ARBA" id="ARBA00022598"/>
    </source>
</evidence>
<evidence type="ECO:0000259" key="5">
    <source>
        <dbReference type="PROSITE" id="PS50160"/>
    </source>
</evidence>
<dbReference type="Pfam" id="PF01068">
    <property type="entry name" value="DNA_ligase_A_M"/>
    <property type="match status" value="1"/>
</dbReference>
<dbReference type="Gene3D" id="3.30.470.30">
    <property type="entry name" value="DNA ligase/mRNA capping enzyme"/>
    <property type="match status" value="1"/>
</dbReference>
<dbReference type="InterPro" id="IPR012340">
    <property type="entry name" value="NA-bd_OB-fold"/>
</dbReference>
<dbReference type="EMBL" id="PIPW01000002">
    <property type="protein sequence ID" value="RUO52781.1"/>
    <property type="molecule type" value="Genomic_DNA"/>
</dbReference>
<name>A0A432XW11_9GAMM</name>
<dbReference type="InterPro" id="IPR014146">
    <property type="entry name" value="LigD_ligase_dom"/>
</dbReference>
<dbReference type="OrthoDB" id="9802472at2"/>
<dbReference type="Pfam" id="PF04679">
    <property type="entry name" value="DNA_ligase_A_C"/>
    <property type="match status" value="1"/>
</dbReference>
<feature type="domain" description="ATP-dependent DNA ligase family profile" evidence="5">
    <location>
        <begin position="124"/>
        <end position="214"/>
    </location>
</feature>
<dbReference type="PANTHER" id="PTHR45674:SF4">
    <property type="entry name" value="DNA LIGASE 1"/>
    <property type="match status" value="1"/>
</dbReference>
<dbReference type="InterPro" id="IPR012310">
    <property type="entry name" value="DNA_ligase_ATP-dep_cent"/>
</dbReference>
<comment type="similarity">
    <text evidence="1">Belongs to the ATP-dependent DNA ligase family.</text>
</comment>
<reference evidence="7" key="1">
    <citation type="journal article" date="2018" name="Front. Microbiol.">
        <title>Genome-Based Analysis Reveals the Taxonomy and Diversity of the Family Idiomarinaceae.</title>
        <authorList>
            <person name="Liu Y."/>
            <person name="Lai Q."/>
            <person name="Shao Z."/>
        </authorList>
    </citation>
    <scope>NUCLEOTIDE SEQUENCE [LARGE SCALE GENOMIC DNA]</scope>
    <source>
        <strain evidence="7">BH195</strain>
    </source>
</reference>
<dbReference type="AlphaFoldDB" id="A0A432XW11"/>
<dbReference type="NCBIfam" id="TIGR02779">
    <property type="entry name" value="NHEJ_ligase_lig"/>
    <property type="match status" value="1"/>
</dbReference>
<dbReference type="PROSITE" id="PS00697">
    <property type="entry name" value="DNA_LIGASE_A1"/>
    <property type="match status" value="1"/>
</dbReference>
<evidence type="ECO:0000256" key="1">
    <source>
        <dbReference type="ARBA" id="ARBA00007572"/>
    </source>
</evidence>
<dbReference type="PROSITE" id="PS50160">
    <property type="entry name" value="DNA_LIGASE_A3"/>
    <property type="match status" value="1"/>
</dbReference>
<protein>
    <recommendedName>
        <fullName evidence="2">DNA ligase (ATP)</fullName>
        <ecNumber evidence="2">6.5.1.1</ecNumber>
    </recommendedName>
</protein>
<dbReference type="Gene3D" id="2.40.50.140">
    <property type="entry name" value="Nucleic acid-binding proteins"/>
    <property type="match status" value="1"/>
</dbReference>
<evidence type="ECO:0000313" key="7">
    <source>
        <dbReference type="Proteomes" id="UP000287198"/>
    </source>
</evidence>
<evidence type="ECO:0000256" key="4">
    <source>
        <dbReference type="ARBA" id="ARBA00034003"/>
    </source>
</evidence>
<dbReference type="Proteomes" id="UP000287198">
    <property type="component" value="Unassembled WGS sequence"/>
</dbReference>
<keyword evidence="7" id="KW-1185">Reference proteome</keyword>
<organism evidence="6 7">
    <name type="scientific">Pseudidiomarina halophila</name>
    <dbReference type="NCBI Taxonomy" id="1449799"/>
    <lineage>
        <taxon>Bacteria</taxon>
        <taxon>Pseudomonadati</taxon>
        <taxon>Pseudomonadota</taxon>
        <taxon>Gammaproteobacteria</taxon>
        <taxon>Alteromonadales</taxon>
        <taxon>Idiomarinaceae</taxon>
        <taxon>Pseudidiomarina</taxon>
    </lineage>
</organism>
<dbReference type="GO" id="GO:0006281">
    <property type="term" value="P:DNA repair"/>
    <property type="evidence" value="ECO:0007669"/>
    <property type="project" value="InterPro"/>
</dbReference>
<dbReference type="GO" id="GO:0006310">
    <property type="term" value="P:DNA recombination"/>
    <property type="evidence" value="ECO:0007669"/>
    <property type="project" value="InterPro"/>
</dbReference>
<keyword evidence="3 6" id="KW-0436">Ligase</keyword>
<accession>A0A432XW11</accession>
<sequence>MTDVLELLDDDDRERARQQAMPDWLDPMLAKLTHDHFSDDKWIYERKLDGERVNAYISTNGKVTLCSRNKKCLNESYPELVEALQGQAPRGAIFDGEVVALNSDGVSDFQRLQARMNVSTEQEARASDVQVYYYLFDCLYLDGHNITECTLRGRKKLLRSALQWNDPLRFTAHRNGDGIAYYKEACDNGWEGLIAKRADSSYVHSRSPHWLKFKCLMQQEFVICGFTEPEGERIGFGALLLGFYRDNELIYAGDVGTGFDEQTLKSLHKKLQSLSRKTSPFDTDAPSGDEITFITPKLVCEVAFSEWTADDKLRHPRFQGLRRDKEATEVCQEIADQVADV</sequence>
<dbReference type="SUPFAM" id="SSF56091">
    <property type="entry name" value="DNA ligase/mRNA capping enzyme, catalytic domain"/>
    <property type="match status" value="1"/>
</dbReference>
<dbReference type="InterPro" id="IPR016059">
    <property type="entry name" value="DNA_ligase_ATP-dep_CS"/>
</dbReference>
<evidence type="ECO:0000313" key="6">
    <source>
        <dbReference type="EMBL" id="RUO52781.1"/>
    </source>
</evidence>
<dbReference type="SUPFAM" id="SSF50249">
    <property type="entry name" value="Nucleic acid-binding proteins"/>
    <property type="match status" value="1"/>
</dbReference>
<dbReference type="GO" id="GO:0005524">
    <property type="term" value="F:ATP binding"/>
    <property type="evidence" value="ECO:0007669"/>
    <property type="project" value="InterPro"/>
</dbReference>
<dbReference type="InterPro" id="IPR012309">
    <property type="entry name" value="DNA_ligase_ATP-dep_C"/>
</dbReference>
<comment type="catalytic activity">
    <reaction evidence="4">
        <text>ATP + (deoxyribonucleotide)n-3'-hydroxyl + 5'-phospho-(deoxyribonucleotide)m = (deoxyribonucleotide)n+m + AMP + diphosphate.</text>
        <dbReference type="EC" id="6.5.1.1"/>
    </reaction>
</comment>
<evidence type="ECO:0000256" key="2">
    <source>
        <dbReference type="ARBA" id="ARBA00012727"/>
    </source>
</evidence>
<dbReference type="GO" id="GO:0003910">
    <property type="term" value="F:DNA ligase (ATP) activity"/>
    <property type="evidence" value="ECO:0007669"/>
    <property type="project" value="UniProtKB-EC"/>
</dbReference>